<feature type="transmembrane region" description="Helical" evidence="1">
    <location>
        <begin position="96"/>
        <end position="114"/>
    </location>
</feature>
<dbReference type="Pfam" id="PF00892">
    <property type="entry name" value="EamA"/>
    <property type="match status" value="1"/>
</dbReference>
<evidence type="ECO:0000256" key="1">
    <source>
        <dbReference type="SAM" id="Phobius"/>
    </source>
</evidence>
<proteinExistence type="predicted"/>
<feature type="transmembrane region" description="Helical" evidence="1">
    <location>
        <begin position="179"/>
        <end position="197"/>
    </location>
</feature>
<dbReference type="PANTHER" id="PTHR22911">
    <property type="entry name" value="ACYL-MALONYL CONDENSING ENZYME-RELATED"/>
    <property type="match status" value="1"/>
</dbReference>
<feature type="transmembrane region" description="Helical" evidence="1">
    <location>
        <begin position="7"/>
        <end position="27"/>
    </location>
</feature>
<feature type="domain" description="EamA" evidence="2">
    <location>
        <begin position="9"/>
        <end position="136"/>
    </location>
</feature>
<feature type="transmembrane region" description="Helical" evidence="1">
    <location>
        <begin position="266"/>
        <end position="283"/>
    </location>
</feature>
<dbReference type="PANTHER" id="PTHR22911:SF76">
    <property type="entry name" value="EAMA DOMAIN-CONTAINING PROTEIN"/>
    <property type="match status" value="1"/>
</dbReference>
<feature type="transmembrane region" description="Helical" evidence="1">
    <location>
        <begin position="65"/>
        <end position="84"/>
    </location>
</feature>
<evidence type="ECO:0000313" key="4">
    <source>
        <dbReference type="Proteomes" id="UP001238334"/>
    </source>
</evidence>
<dbReference type="KEGG" id="ppso:QPJ95_04845"/>
<dbReference type="RefSeq" id="WP_270918517.1">
    <property type="nucleotide sequence ID" value="NZ_CP127247.1"/>
</dbReference>
<dbReference type="InterPro" id="IPR037185">
    <property type="entry name" value="EmrE-like"/>
</dbReference>
<reference evidence="3 4" key="1">
    <citation type="submission" date="2023-06" db="EMBL/GenBank/DDBJ databases">
        <title>Parasedimentitalea psychrophila sp. nov., a psychrophilic bacterium isolated from deep-sea sediment.</title>
        <authorList>
            <person name="Li A."/>
        </authorList>
    </citation>
    <scope>NUCLEOTIDE SEQUENCE [LARGE SCALE GENOMIC DNA]</scope>
    <source>
        <strain evidence="3 4">QS115</strain>
    </source>
</reference>
<keyword evidence="1" id="KW-0472">Membrane</keyword>
<sequence>MSKSKATAIGFIAVLLWSLLALLTVGSAPTPPLLLNAICFSIGGTLGLIWTLASGQLGQLRRVSWKVYAFGTVGLFGYHALYFSALRLAPAAEAGLIAYLWPLLIVLFSGLLPGETLRRGHLIGAALGFAGAATIIAGGGTGFQMQFLPGYGLALLCALTWAGYSVISRLVGSAPTSSVAVFCCATAVASWGLHFAIEDTVWPIGVLGWSSTLLLGLGPVGLAFYVWDIGVKQGDIQMLGTSSYGAPLLSTLVLVMAGIAAPSWGLAAAAVLITLGAIIAARASTSLSRRKASDAAGKR</sequence>
<feature type="transmembrane region" description="Helical" evidence="1">
    <location>
        <begin position="209"/>
        <end position="227"/>
    </location>
</feature>
<protein>
    <submittedName>
        <fullName evidence="3">EamA family transporter</fullName>
    </submittedName>
</protein>
<keyword evidence="1" id="KW-0812">Transmembrane</keyword>
<name>A0A9Y2L237_9RHOB</name>
<gene>
    <name evidence="3" type="ORF">QPJ95_04845</name>
</gene>
<dbReference type="GO" id="GO:0016020">
    <property type="term" value="C:membrane"/>
    <property type="evidence" value="ECO:0007669"/>
    <property type="project" value="InterPro"/>
</dbReference>
<accession>A0A9Y2L237</accession>
<keyword evidence="4" id="KW-1185">Reference proteome</keyword>
<feature type="transmembrane region" description="Helical" evidence="1">
    <location>
        <begin position="147"/>
        <end position="167"/>
    </location>
</feature>
<evidence type="ECO:0000313" key="3">
    <source>
        <dbReference type="EMBL" id="WIY26256.1"/>
    </source>
</evidence>
<feature type="transmembrane region" description="Helical" evidence="1">
    <location>
        <begin position="33"/>
        <end position="53"/>
    </location>
</feature>
<dbReference type="InterPro" id="IPR000620">
    <property type="entry name" value="EamA_dom"/>
</dbReference>
<evidence type="ECO:0000259" key="2">
    <source>
        <dbReference type="Pfam" id="PF00892"/>
    </source>
</evidence>
<dbReference type="AlphaFoldDB" id="A0A9Y2L237"/>
<feature type="transmembrane region" description="Helical" evidence="1">
    <location>
        <begin position="239"/>
        <end position="260"/>
    </location>
</feature>
<feature type="transmembrane region" description="Helical" evidence="1">
    <location>
        <begin position="121"/>
        <end position="141"/>
    </location>
</feature>
<dbReference type="SUPFAM" id="SSF103481">
    <property type="entry name" value="Multidrug resistance efflux transporter EmrE"/>
    <property type="match status" value="1"/>
</dbReference>
<organism evidence="3 4">
    <name type="scientific">Parasedimentitalea psychrophila</name>
    <dbReference type="NCBI Taxonomy" id="2997337"/>
    <lineage>
        <taxon>Bacteria</taxon>
        <taxon>Pseudomonadati</taxon>
        <taxon>Pseudomonadota</taxon>
        <taxon>Alphaproteobacteria</taxon>
        <taxon>Rhodobacterales</taxon>
        <taxon>Paracoccaceae</taxon>
        <taxon>Parasedimentitalea</taxon>
    </lineage>
</organism>
<dbReference type="Proteomes" id="UP001238334">
    <property type="component" value="Chromosome"/>
</dbReference>
<dbReference type="EMBL" id="CP127247">
    <property type="protein sequence ID" value="WIY26256.1"/>
    <property type="molecule type" value="Genomic_DNA"/>
</dbReference>
<keyword evidence="1" id="KW-1133">Transmembrane helix</keyword>